<dbReference type="FunFam" id="3.40.50.720:FF:000084">
    <property type="entry name" value="Short-chain dehydrogenase reductase"/>
    <property type="match status" value="1"/>
</dbReference>
<dbReference type="EMBL" id="CAACYJ010000035">
    <property type="protein sequence ID" value="VFB19996.1"/>
    <property type="molecule type" value="Genomic_DNA"/>
</dbReference>
<dbReference type="InterPro" id="IPR036291">
    <property type="entry name" value="NAD(P)-bd_dom_sf"/>
</dbReference>
<dbReference type="PRINTS" id="PR00081">
    <property type="entry name" value="GDHRDH"/>
</dbReference>
<evidence type="ECO:0000313" key="4">
    <source>
        <dbReference type="Proteomes" id="UP000330809"/>
    </source>
</evidence>
<dbReference type="SUPFAM" id="SSF51735">
    <property type="entry name" value="NAD(P)-binding Rossmann-fold domains"/>
    <property type="match status" value="1"/>
</dbReference>
<dbReference type="PRINTS" id="PR00080">
    <property type="entry name" value="SDRFAMILY"/>
</dbReference>
<dbReference type="PANTHER" id="PTHR24321">
    <property type="entry name" value="DEHYDROGENASES, SHORT CHAIN"/>
    <property type="match status" value="1"/>
</dbReference>
<dbReference type="CDD" id="cd05233">
    <property type="entry name" value="SDR_c"/>
    <property type="match status" value="1"/>
</dbReference>
<dbReference type="EC" id="1.1.1.100" evidence="3"/>
<dbReference type="Pfam" id="PF13561">
    <property type="entry name" value="adh_short_C2"/>
    <property type="match status" value="1"/>
</dbReference>
<evidence type="ECO:0000256" key="1">
    <source>
        <dbReference type="ARBA" id="ARBA00006484"/>
    </source>
</evidence>
<dbReference type="InterPro" id="IPR020904">
    <property type="entry name" value="Sc_DH/Rdtase_CS"/>
</dbReference>
<dbReference type="PANTHER" id="PTHR24321:SF15">
    <property type="entry name" value="OXIDOREDUCTASE UCPA"/>
    <property type="match status" value="1"/>
</dbReference>
<accession>A0A449IKL9</accession>
<dbReference type="Gene3D" id="3.40.50.720">
    <property type="entry name" value="NAD(P)-binding Rossmann-like Domain"/>
    <property type="match status" value="1"/>
</dbReference>
<dbReference type="RefSeq" id="WP_133144437.1">
    <property type="nucleotide sequence ID" value="NZ_CAACYJ010000035.1"/>
</dbReference>
<dbReference type="AlphaFoldDB" id="A0A449IKL9"/>
<reference evidence="3 4" key="1">
    <citation type="submission" date="2019-02" db="EMBL/GenBank/DDBJ databases">
        <authorList>
            <consortium name="Pathogen Informatics"/>
        </authorList>
    </citation>
    <scope>NUCLEOTIDE SEQUENCE [LARGE SCALE GENOMIC DNA]</scope>
    <source>
        <strain evidence="3 4">3012STDY7103891</strain>
    </source>
</reference>
<name>A0A449IKL9_PSEFR</name>
<comment type="similarity">
    <text evidence="1">Belongs to the short-chain dehydrogenases/reductases (SDR) family.</text>
</comment>
<dbReference type="Proteomes" id="UP000330809">
    <property type="component" value="Unassembled WGS sequence"/>
</dbReference>
<evidence type="ECO:0000256" key="2">
    <source>
        <dbReference type="ARBA" id="ARBA00023002"/>
    </source>
</evidence>
<dbReference type="InterPro" id="IPR002347">
    <property type="entry name" value="SDR_fam"/>
</dbReference>
<gene>
    <name evidence="3" type="primary">fabG_4</name>
    <name evidence="3" type="ORF">NCTC10754_02607</name>
</gene>
<keyword evidence="2 3" id="KW-0560">Oxidoreductase</keyword>
<evidence type="ECO:0000313" key="3">
    <source>
        <dbReference type="EMBL" id="VFB19996.1"/>
    </source>
</evidence>
<dbReference type="PROSITE" id="PS00061">
    <property type="entry name" value="ADH_SHORT"/>
    <property type="match status" value="1"/>
</dbReference>
<protein>
    <submittedName>
        <fullName evidence="3">Short chain dehydrogenase/reductase family oxidoreductase</fullName>
        <ecNumber evidence="3">1.1.1.100</ecNumber>
    </submittedName>
</protein>
<sequence>MSRLDGKTLIVTGASQGMGRTIALEAARRGAAWVTLADIQSCAEVASQIRDMGAQVLEARVDLRSSADIRRMIDDTARQAGGIDVLINNAGVTETSLTGKPQRIEELSEETWDAIMDINLKAIWLAAKFAAPHLRRSRHGPVIINGASVASTVAYPGRPAYSASKGGVKMLTKAIAQDLAEDGIRCVGYAPGGIATPMFEASVSSFADRETAMARMSGSHLIPRLGTALEVANLVCFLASDEASFLTGAVFPVDGGTLAWRGLRQPV</sequence>
<proteinExistence type="inferred from homology"/>
<organism evidence="3 4">
    <name type="scientific">Pseudomonas fragi</name>
    <dbReference type="NCBI Taxonomy" id="296"/>
    <lineage>
        <taxon>Bacteria</taxon>
        <taxon>Pseudomonadati</taxon>
        <taxon>Pseudomonadota</taxon>
        <taxon>Gammaproteobacteria</taxon>
        <taxon>Pseudomonadales</taxon>
        <taxon>Pseudomonadaceae</taxon>
        <taxon>Pseudomonas</taxon>
    </lineage>
</organism>
<dbReference type="GO" id="GO:0004316">
    <property type="term" value="F:3-oxoacyl-[acyl-carrier-protein] reductase (NADPH) activity"/>
    <property type="evidence" value="ECO:0007669"/>
    <property type="project" value="UniProtKB-EC"/>
</dbReference>